<proteinExistence type="predicted"/>
<evidence type="ECO:0000313" key="5">
    <source>
        <dbReference type="EMBL" id="EFO12623.1"/>
    </source>
</evidence>
<dbReference type="InParanoid" id="A0A1S0TFF2"/>
<dbReference type="Pfam" id="PF00130">
    <property type="entry name" value="C1_1"/>
    <property type="match status" value="1"/>
</dbReference>
<keyword evidence="2" id="KW-0862">Zinc</keyword>
<keyword evidence="1" id="KW-0479">Metal-binding</keyword>
<dbReference type="OrthoDB" id="2272012at2759"/>
<dbReference type="InterPro" id="IPR002219">
    <property type="entry name" value="PKC_DAG/PE"/>
</dbReference>
<dbReference type="RefSeq" id="XP_003151446.1">
    <property type="nucleotide sequence ID" value="XM_003151398.1"/>
</dbReference>
<dbReference type="CTD" id="9953405"/>
<dbReference type="PROSITE" id="PS50081">
    <property type="entry name" value="ZF_DAG_PE_2"/>
    <property type="match status" value="1"/>
</dbReference>
<dbReference type="GO" id="GO:0046872">
    <property type="term" value="F:metal ion binding"/>
    <property type="evidence" value="ECO:0007669"/>
    <property type="project" value="UniProtKB-KW"/>
</dbReference>
<dbReference type="AlphaFoldDB" id="A0A1S0TFF2"/>
<sequence length="144" mass="16442">MRSNTNEKILDRCPTFITKDKVGMFRMKMAPKRSIQIKGHQFILTPVNLTVYCYQCRDAIWGVNAQAYFCQHCDVVVHKQCTASLPDHCYPAIQKKSMHTKQSVHLQVELYRVDNVKSASSDSGIGTDMEKPVSRSQSMRSRVS</sequence>
<dbReference type="SUPFAM" id="SSF57889">
    <property type="entry name" value="Cysteine-rich domain"/>
    <property type="match status" value="1"/>
</dbReference>
<evidence type="ECO:0000256" key="2">
    <source>
        <dbReference type="ARBA" id="ARBA00022833"/>
    </source>
</evidence>
<feature type="domain" description="Phorbol-ester/DAG-type" evidence="4">
    <location>
        <begin position="39"/>
        <end position="89"/>
    </location>
</feature>
<evidence type="ECO:0000256" key="1">
    <source>
        <dbReference type="ARBA" id="ARBA00022723"/>
    </source>
</evidence>
<dbReference type="PRINTS" id="PR00008">
    <property type="entry name" value="DAGPEDOMAIN"/>
</dbReference>
<evidence type="ECO:0000259" key="4">
    <source>
        <dbReference type="PROSITE" id="PS50081"/>
    </source>
</evidence>
<dbReference type="EMBL" id="JH715222">
    <property type="protein sequence ID" value="EFO12623.1"/>
    <property type="molecule type" value="Genomic_DNA"/>
</dbReference>
<dbReference type="KEGG" id="loa:LOAG_15910"/>
<organism evidence="5">
    <name type="scientific">Loa loa</name>
    <name type="common">Eye worm</name>
    <name type="synonym">Filaria loa</name>
    <dbReference type="NCBI Taxonomy" id="7209"/>
    <lineage>
        <taxon>Eukaryota</taxon>
        <taxon>Metazoa</taxon>
        <taxon>Ecdysozoa</taxon>
        <taxon>Nematoda</taxon>
        <taxon>Chromadorea</taxon>
        <taxon>Rhabditida</taxon>
        <taxon>Spirurina</taxon>
        <taxon>Spiruromorpha</taxon>
        <taxon>Filarioidea</taxon>
        <taxon>Onchocercidae</taxon>
        <taxon>Loa</taxon>
    </lineage>
</organism>
<dbReference type="GeneID" id="9953405"/>
<feature type="compositionally biased region" description="Low complexity" evidence="3">
    <location>
        <begin position="134"/>
        <end position="144"/>
    </location>
</feature>
<dbReference type="SMART" id="SM00109">
    <property type="entry name" value="C1"/>
    <property type="match status" value="1"/>
</dbReference>
<feature type="region of interest" description="Disordered" evidence="3">
    <location>
        <begin position="118"/>
        <end position="144"/>
    </location>
</feature>
<name>A0A1S0TFF2_LOALO</name>
<evidence type="ECO:0000256" key="3">
    <source>
        <dbReference type="SAM" id="MobiDB-lite"/>
    </source>
</evidence>
<gene>
    <name evidence="5" type="ORF">LOAG_15910</name>
</gene>
<dbReference type="PROSITE" id="PS00479">
    <property type="entry name" value="ZF_DAG_PE_1"/>
    <property type="match status" value="1"/>
</dbReference>
<dbReference type="InterPro" id="IPR046349">
    <property type="entry name" value="C1-like_sf"/>
</dbReference>
<accession>A0A1S0TFF2</accession>
<protein>
    <recommendedName>
        <fullName evidence="4">Phorbol-ester/DAG-type domain-containing protein</fullName>
    </recommendedName>
</protein>
<dbReference type="InterPro" id="IPR020454">
    <property type="entry name" value="DAG/PE-bd"/>
</dbReference>
<dbReference type="Gene3D" id="3.30.60.20">
    <property type="match status" value="1"/>
</dbReference>
<reference evidence="5" key="1">
    <citation type="submission" date="2012-04" db="EMBL/GenBank/DDBJ databases">
        <title>The Genome Sequence of Loa loa.</title>
        <authorList>
            <consortium name="The Broad Institute Genome Sequencing Platform"/>
            <consortium name="Broad Institute Genome Sequencing Center for Infectious Disease"/>
            <person name="Nutman T.B."/>
            <person name="Fink D.L."/>
            <person name="Russ C."/>
            <person name="Young S."/>
            <person name="Zeng Q."/>
            <person name="Gargeya S."/>
            <person name="Alvarado L."/>
            <person name="Berlin A."/>
            <person name="Chapman S.B."/>
            <person name="Chen Z."/>
            <person name="Freedman E."/>
            <person name="Gellesch M."/>
            <person name="Goldberg J."/>
            <person name="Griggs A."/>
            <person name="Gujja S."/>
            <person name="Heilman E.R."/>
            <person name="Heiman D."/>
            <person name="Howarth C."/>
            <person name="Mehta T."/>
            <person name="Neiman D."/>
            <person name="Pearson M."/>
            <person name="Roberts A."/>
            <person name="Saif S."/>
            <person name="Shea T."/>
            <person name="Shenoy N."/>
            <person name="Sisk P."/>
            <person name="Stolte C."/>
            <person name="Sykes S."/>
            <person name="White J."/>
            <person name="Yandava C."/>
            <person name="Haas B."/>
            <person name="Henn M.R."/>
            <person name="Nusbaum C."/>
            <person name="Birren B."/>
        </authorList>
    </citation>
    <scope>NUCLEOTIDE SEQUENCE [LARGE SCALE GENOMIC DNA]</scope>
</reference>